<comment type="caution">
    <text evidence="3">The sequence shown here is derived from an EMBL/GenBank/DDBJ whole genome shotgun (WGS) entry which is preliminary data.</text>
</comment>
<feature type="region of interest" description="Disordered" evidence="1">
    <location>
        <begin position="332"/>
        <end position="352"/>
    </location>
</feature>
<gene>
    <name evidence="3" type="ORF">CCMP2556_LOCUS45072</name>
</gene>
<evidence type="ECO:0000256" key="1">
    <source>
        <dbReference type="SAM" id="MobiDB-lite"/>
    </source>
</evidence>
<dbReference type="Pfam" id="PF05057">
    <property type="entry name" value="DUF676"/>
    <property type="match status" value="1"/>
</dbReference>
<dbReference type="InterPro" id="IPR029058">
    <property type="entry name" value="AB_hydrolase_fold"/>
</dbReference>
<feature type="region of interest" description="Disordered" evidence="1">
    <location>
        <begin position="182"/>
        <end position="203"/>
    </location>
</feature>
<feature type="domain" description="DUF676" evidence="2">
    <location>
        <begin position="24"/>
        <end position="148"/>
    </location>
</feature>
<evidence type="ECO:0000313" key="4">
    <source>
        <dbReference type="Proteomes" id="UP001642484"/>
    </source>
</evidence>
<protein>
    <recommendedName>
        <fullName evidence="2">DUF676 domain-containing protein</fullName>
    </recommendedName>
</protein>
<name>A0ABP0R5Q0_9DINO</name>
<dbReference type="PANTHER" id="PTHR12482:SF5">
    <property type="entry name" value="DUF676 DOMAIN-CONTAINING PROTEIN"/>
    <property type="match status" value="1"/>
</dbReference>
<dbReference type="InterPro" id="IPR044294">
    <property type="entry name" value="Lipase-like"/>
</dbReference>
<dbReference type="InterPro" id="IPR007751">
    <property type="entry name" value="DUF676_lipase-like"/>
</dbReference>
<keyword evidence="4" id="KW-1185">Reference proteome</keyword>
<evidence type="ECO:0000259" key="2">
    <source>
        <dbReference type="Pfam" id="PF05057"/>
    </source>
</evidence>
<dbReference type="PANTHER" id="PTHR12482">
    <property type="entry name" value="LIPASE ROG1-RELATED-RELATED"/>
    <property type="match status" value="1"/>
</dbReference>
<dbReference type="EMBL" id="CAXAMN010025350">
    <property type="protein sequence ID" value="CAK9094511.1"/>
    <property type="molecule type" value="Genomic_DNA"/>
</dbReference>
<organism evidence="3 4">
    <name type="scientific">Durusdinium trenchii</name>
    <dbReference type="NCBI Taxonomy" id="1381693"/>
    <lineage>
        <taxon>Eukaryota</taxon>
        <taxon>Sar</taxon>
        <taxon>Alveolata</taxon>
        <taxon>Dinophyceae</taxon>
        <taxon>Suessiales</taxon>
        <taxon>Symbiodiniaceae</taxon>
        <taxon>Durusdinium</taxon>
    </lineage>
</organism>
<dbReference type="Proteomes" id="UP001642484">
    <property type="component" value="Unassembled WGS sequence"/>
</dbReference>
<proteinExistence type="predicted"/>
<accession>A0ABP0R5Q0</accession>
<evidence type="ECO:0000313" key="3">
    <source>
        <dbReference type="EMBL" id="CAK9094511.1"/>
    </source>
</evidence>
<dbReference type="Gene3D" id="3.40.50.1820">
    <property type="entry name" value="alpha/beta hydrolase"/>
    <property type="match status" value="1"/>
</dbReference>
<dbReference type="SUPFAM" id="SSF53474">
    <property type="entry name" value="alpha/beta-Hydrolases"/>
    <property type="match status" value="1"/>
</dbReference>
<reference evidence="3 4" key="1">
    <citation type="submission" date="2024-02" db="EMBL/GenBank/DDBJ databases">
        <authorList>
            <person name="Chen Y."/>
            <person name="Shah S."/>
            <person name="Dougan E. K."/>
            <person name="Thang M."/>
            <person name="Chan C."/>
        </authorList>
    </citation>
    <scope>NUCLEOTIDE SEQUENCE [LARGE SCALE GENOMIC DNA]</scope>
</reference>
<sequence>MGQRWSLREALVKPGSEQQACREDLCVLVHGIEGSNQDMQIWQERLQLLRPEWHLLLAASISQTCRVVGDGIDRLGELLAREVLDALKEFGGRQVRLHFVGHSLGGLVARAALPLIAEAEEVEPEALEYGHFVSLNSPHLGVRSGHPFTCWKNLGDIIPQRLGLLRLIHQVTLQDREELTKAPAGSSISSSSGRGVPRPFLEELADPTGAPSRALRRCASRSAVAASHWDVMVPCCTAAICAENTFPSPSLFTGYWWPFWRIDAAVGPDGLAARLRRPSAAAARWAAPEGAAERFRRSVEEVPGQMCAAKPYTTGVFFAPDQRSFARALERLPSREPPARPGPRLRKSSDSEVEFVPDMLQGPPATHRGGDRELLGARNGEAAGGWIGSGDLCREMPSSGLVMAGRAQVKGQGLSSLTWRRVTYTVHFPFADVHLFTIGKDSGGLVDRKLRSWSVEFIDLLIEGLLEA</sequence>